<name>A0A0P7BYT0_9HYPO</name>
<dbReference type="OrthoDB" id="5106994at2759"/>
<keyword evidence="3" id="KW-1185">Reference proteome</keyword>
<feature type="compositionally biased region" description="Polar residues" evidence="1">
    <location>
        <begin position="167"/>
        <end position="184"/>
    </location>
</feature>
<feature type="compositionally biased region" description="Polar residues" evidence="1">
    <location>
        <begin position="313"/>
        <end position="331"/>
    </location>
</feature>
<sequence>MEIVYEDEDVEMQDYDVDMLAQELETKLRLSNVTDGEHIRGVSVLDLIDNNALRIPWSHRDSILMASHAARHQLHKGNCGTLWIDDLIRRLGMDQHARDRTYRDVLVRKLTGALVYLFRRLSLQGHIVMTPRKPHAVVWKPHTRAWARDGWDGDETPGASDDGAATGSDTSMDLAATSESSPVSANADRDGDDCIYNARPGRAWDQGTECTMSGALSEDNGRPPLSPVSENSFSLISELGGPVPSLGCLEDPFGPSPEQEPVEESAYHASNGAASSQHSDFFPGDPFCWPTAKDSAMDVDCSLSAFGHDSVPPSRTDTTSNSEDKTQSTNGPVHRLHPDNEPEAYYRDYKAQSPGHSQTHVTPFWHIQQKAASFGNIPKARKLSITPNDSMSCQDEPCLHSNTDEAPRTQSSTPLVSDKMVDWFKVTSSPTAPTQAIDAIIHKHLDIIGTPSRGQKQSPSILEKYKARAQKTNKDAIHVAVKPTARLATVPELTALPKQPPRAMPAQDVKTPGRAFLAQHHVQDFHRHDSTPPSAEHPIAFDRVQQTSGGNQVPGTATRPINTAAPSNDGCEGILKPVAPPVAIAQYSPRTPYNRRDVAPGARYPATFSRSPQTGESYQTFASYPTPETPPTSILTSRYTNNVYGIYPELPDTPSIIGKLSLGSLRNPGGAMGNPRSSAFVQKTPPTLQGNQALETPTRPATATQYPNYTFAKSSRVPDKPGPIAPVAIARPYKHDANKHPGPSPVLQNPPLNYGTAQFSRRLGAVAVHPKPTQEQISADIANLASLLRFRRCSVRDPELKEAMEERLLVCVSKYARHSAWVTLTLLSCGLDILD</sequence>
<feature type="compositionally biased region" description="Polar residues" evidence="1">
    <location>
        <begin position="546"/>
        <end position="566"/>
    </location>
</feature>
<dbReference type="Proteomes" id="UP000050424">
    <property type="component" value="Unassembled WGS sequence"/>
</dbReference>
<dbReference type="EMBL" id="LKCW01000001">
    <property type="protein sequence ID" value="KPM46398.1"/>
    <property type="molecule type" value="Genomic_DNA"/>
</dbReference>
<feature type="region of interest" description="Disordered" evidence="1">
    <location>
        <begin position="246"/>
        <end position="278"/>
    </location>
</feature>
<protein>
    <submittedName>
        <fullName evidence="2">Uncharacterized protein</fullName>
    </submittedName>
</protein>
<feature type="region of interest" description="Disordered" evidence="1">
    <location>
        <begin position="546"/>
        <end position="567"/>
    </location>
</feature>
<feature type="compositionally biased region" description="Polar residues" evidence="1">
    <location>
        <begin position="608"/>
        <end position="623"/>
    </location>
</feature>
<gene>
    <name evidence="2" type="ORF">AK830_g58</name>
</gene>
<reference evidence="2 3" key="1">
    <citation type="submission" date="2015-09" db="EMBL/GenBank/DDBJ databases">
        <title>Draft genome of a European isolate of the apple canker pathogen Neonectria ditissima.</title>
        <authorList>
            <person name="Gomez-Cortecero A."/>
            <person name="Harrison R.J."/>
            <person name="Armitage A.D."/>
        </authorList>
    </citation>
    <scope>NUCLEOTIDE SEQUENCE [LARGE SCALE GENOMIC DNA]</scope>
    <source>
        <strain evidence="2 3">R09/05</strain>
    </source>
</reference>
<evidence type="ECO:0000256" key="1">
    <source>
        <dbReference type="SAM" id="MobiDB-lite"/>
    </source>
</evidence>
<feature type="region of interest" description="Disordered" evidence="1">
    <location>
        <begin position="305"/>
        <end position="340"/>
    </location>
</feature>
<evidence type="ECO:0000313" key="2">
    <source>
        <dbReference type="EMBL" id="KPM46398.1"/>
    </source>
</evidence>
<feature type="region of interest" description="Disordered" evidence="1">
    <location>
        <begin position="148"/>
        <end position="192"/>
    </location>
</feature>
<proteinExistence type="predicted"/>
<feature type="region of interest" description="Disordered" evidence="1">
    <location>
        <begin position="206"/>
        <end position="232"/>
    </location>
</feature>
<feature type="region of interest" description="Disordered" evidence="1">
    <location>
        <begin position="605"/>
        <end position="633"/>
    </location>
</feature>
<feature type="region of interest" description="Disordered" evidence="1">
    <location>
        <begin position="385"/>
        <end position="414"/>
    </location>
</feature>
<organism evidence="2 3">
    <name type="scientific">Neonectria ditissima</name>
    <dbReference type="NCBI Taxonomy" id="78410"/>
    <lineage>
        <taxon>Eukaryota</taxon>
        <taxon>Fungi</taxon>
        <taxon>Dikarya</taxon>
        <taxon>Ascomycota</taxon>
        <taxon>Pezizomycotina</taxon>
        <taxon>Sordariomycetes</taxon>
        <taxon>Hypocreomycetidae</taxon>
        <taxon>Hypocreales</taxon>
        <taxon>Nectriaceae</taxon>
        <taxon>Neonectria</taxon>
    </lineage>
</organism>
<accession>A0A0P7BYT0</accession>
<evidence type="ECO:0000313" key="3">
    <source>
        <dbReference type="Proteomes" id="UP000050424"/>
    </source>
</evidence>
<comment type="caution">
    <text evidence="2">The sequence shown here is derived from an EMBL/GenBank/DDBJ whole genome shotgun (WGS) entry which is preliminary data.</text>
</comment>
<dbReference type="AlphaFoldDB" id="A0A0P7BYT0"/>